<evidence type="ECO:0000256" key="6">
    <source>
        <dbReference type="SAM" id="Phobius"/>
    </source>
</evidence>
<feature type="transmembrane region" description="Helical" evidence="6">
    <location>
        <begin position="604"/>
        <end position="627"/>
    </location>
</feature>
<dbReference type="PANTHER" id="PTHR46512">
    <property type="entry name" value="PEPTIDYLPROLYL ISOMERASE"/>
    <property type="match status" value="1"/>
</dbReference>
<keyword evidence="4" id="KW-0413">Isomerase</keyword>
<evidence type="ECO:0000256" key="5">
    <source>
        <dbReference type="SAM" id="MobiDB-lite"/>
    </source>
</evidence>
<gene>
    <name evidence="7" type="ORF">ACHHYP_01387</name>
</gene>
<dbReference type="CDD" id="cd00030">
    <property type="entry name" value="C2"/>
    <property type="match status" value="1"/>
</dbReference>
<dbReference type="InterPro" id="IPR050754">
    <property type="entry name" value="FKBP4/5/8-like"/>
</dbReference>
<dbReference type="AlphaFoldDB" id="A0A1V9ZTK1"/>
<dbReference type="EC" id="5.2.1.8" evidence="2"/>
<comment type="caution">
    <text evidence="7">The sequence shown here is derived from an EMBL/GenBank/DDBJ whole genome shotgun (WGS) entry which is preliminary data.</text>
</comment>
<evidence type="ECO:0000256" key="3">
    <source>
        <dbReference type="ARBA" id="ARBA00023110"/>
    </source>
</evidence>
<name>A0A1V9ZTK1_ACHHY</name>
<proteinExistence type="predicted"/>
<evidence type="ECO:0000256" key="1">
    <source>
        <dbReference type="ARBA" id="ARBA00000971"/>
    </source>
</evidence>
<dbReference type="GO" id="GO:0003755">
    <property type="term" value="F:peptidyl-prolyl cis-trans isomerase activity"/>
    <property type="evidence" value="ECO:0007669"/>
    <property type="project" value="UniProtKB-EC"/>
</dbReference>
<accession>A0A1V9ZTK1</accession>
<protein>
    <recommendedName>
        <fullName evidence="2">peptidylprolyl isomerase</fullName>
        <ecNumber evidence="2">5.2.1.8</ecNumber>
    </recommendedName>
</protein>
<keyword evidence="3" id="KW-0697">Rotamase</keyword>
<comment type="catalytic activity">
    <reaction evidence="1">
        <text>[protein]-peptidylproline (omega=180) = [protein]-peptidylproline (omega=0)</text>
        <dbReference type="Rhea" id="RHEA:16237"/>
        <dbReference type="Rhea" id="RHEA-COMP:10747"/>
        <dbReference type="Rhea" id="RHEA-COMP:10748"/>
        <dbReference type="ChEBI" id="CHEBI:83833"/>
        <dbReference type="ChEBI" id="CHEBI:83834"/>
        <dbReference type="EC" id="5.2.1.8"/>
    </reaction>
</comment>
<dbReference type="Gene3D" id="1.25.40.10">
    <property type="entry name" value="Tetratricopeptide repeat domain"/>
    <property type="match status" value="1"/>
</dbReference>
<dbReference type="Proteomes" id="UP000243579">
    <property type="component" value="Unassembled WGS sequence"/>
</dbReference>
<sequence length="630" mass="67638">MAMTSSVSWEKVAHLSPEDELQMQLEEEQARLAAVEASTTRNAAGIDIVDGKASGTWSITVLSAEDLYLNDILDLSHDTTVVGTLMVAATAVEKGKASARVAKTATIRVNPLAQRATWFKAEQTTAAFKNVKTKAPSATLTLHHPSPLVADVFIGSARLTLPEAVLDQKDHELWLPLEGPPGHDSNKSYGKVQVLMRFEFDVVARLRESVASLTATKARLDAAMEGYAATAALVQADVRHPAAFGAAAAASTVYIPGHKFSAETFHPAAVARTPIADGAKVMTPFGAGTVVTFRETTKMYVVLMEASPGMTKRTTTAYLRTDSVWDAPEPPRFRPDVAVVTPYGKGAVVTFRSEDKVVVVRAAFGTLYMQEKDVVVEALGPKTMSNRERIAAAVESSGAGNELFKKGGLADAIEKYLESLVFLNHVDQDSASHKEKATVLQTMIRCHLNLGACKLKLGDYSDAWTACTNALSILAVLSDNRRGKVAEWMGRLGMSESLIYAEWPSKARFRRATALIAMGNDAEAKQDLLVAVKLMPKDKACRSLLESVSKRLAEAKEKEMQAWGGFLLDQSKAKEASPKPPAKPAAVATRDIAPHKKSKDDASWSTPSLLLAASVVGVAAVALAALAKRK</sequence>
<dbReference type="EMBL" id="JNBR01000010">
    <property type="protein sequence ID" value="OQS01323.1"/>
    <property type="molecule type" value="Genomic_DNA"/>
</dbReference>
<keyword evidence="6" id="KW-1133">Transmembrane helix</keyword>
<keyword evidence="6" id="KW-0472">Membrane</keyword>
<dbReference type="InterPro" id="IPR019734">
    <property type="entry name" value="TPR_rpt"/>
</dbReference>
<dbReference type="STRING" id="1202772.A0A1V9ZTK1"/>
<dbReference type="OrthoDB" id="433738at2759"/>
<organism evidence="7 8">
    <name type="scientific">Achlya hypogyna</name>
    <name type="common">Oomycete</name>
    <name type="synonym">Protoachlya hypogyna</name>
    <dbReference type="NCBI Taxonomy" id="1202772"/>
    <lineage>
        <taxon>Eukaryota</taxon>
        <taxon>Sar</taxon>
        <taxon>Stramenopiles</taxon>
        <taxon>Oomycota</taxon>
        <taxon>Saprolegniomycetes</taxon>
        <taxon>Saprolegniales</taxon>
        <taxon>Achlyaceae</taxon>
        <taxon>Achlya</taxon>
    </lineage>
</organism>
<dbReference type="SMART" id="SM00028">
    <property type="entry name" value="TPR"/>
    <property type="match status" value="3"/>
</dbReference>
<keyword evidence="6" id="KW-0812">Transmembrane</keyword>
<evidence type="ECO:0000313" key="8">
    <source>
        <dbReference type="Proteomes" id="UP000243579"/>
    </source>
</evidence>
<evidence type="ECO:0000256" key="2">
    <source>
        <dbReference type="ARBA" id="ARBA00013194"/>
    </source>
</evidence>
<evidence type="ECO:0000313" key="7">
    <source>
        <dbReference type="EMBL" id="OQS01323.1"/>
    </source>
</evidence>
<feature type="compositionally biased region" description="Basic and acidic residues" evidence="5">
    <location>
        <begin position="592"/>
        <end position="602"/>
    </location>
</feature>
<keyword evidence="8" id="KW-1185">Reference proteome</keyword>
<dbReference type="SUPFAM" id="SSF48452">
    <property type="entry name" value="TPR-like"/>
    <property type="match status" value="1"/>
</dbReference>
<dbReference type="PANTHER" id="PTHR46512:SF9">
    <property type="entry name" value="PEPTIDYLPROLYL ISOMERASE"/>
    <property type="match status" value="1"/>
</dbReference>
<feature type="region of interest" description="Disordered" evidence="5">
    <location>
        <begin position="573"/>
        <end position="604"/>
    </location>
</feature>
<reference evidence="7 8" key="1">
    <citation type="journal article" date="2014" name="Genome Biol. Evol.">
        <title>The secreted proteins of Achlya hypogyna and Thraustotheca clavata identify the ancestral oomycete secretome and reveal gene acquisitions by horizontal gene transfer.</title>
        <authorList>
            <person name="Misner I."/>
            <person name="Blouin N."/>
            <person name="Leonard G."/>
            <person name="Richards T.A."/>
            <person name="Lane C.E."/>
        </authorList>
    </citation>
    <scope>NUCLEOTIDE SEQUENCE [LARGE SCALE GENOMIC DNA]</scope>
    <source>
        <strain evidence="7 8">ATCC 48635</strain>
    </source>
</reference>
<dbReference type="InterPro" id="IPR011990">
    <property type="entry name" value="TPR-like_helical_dom_sf"/>
</dbReference>
<evidence type="ECO:0000256" key="4">
    <source>
        <dbReference type="ARBA" id="ARBA00023235"/>
    </source>
</evidence>